<sequence>MSDNREPQSPAQIRATDDEDLVRDSEFPDDISCLDHTPATSHGTYLAGIQDGVENIDDYQVGGYHPIHLGDRLGNAGRYHVIHKLSYGGFSTVWFCRDSQEGKSVAVKVLTADVSANDLPDLRLIDLDKSAPGDEYI</sequence>
<evidence type="ECO:0000256" key="1">
    <source>
        <dbReference type="ARBA" id="ARBA00012513"/>
    </source>
</evidence>
<keyword evidence="6" id="KW-0067">ATP-binding</keyword>
<keyword evidence="2" id="KW-0723">Serine/threonine-protein kinase</keyword>
<dbReference type="GO" id="GO:0005524">
    <property type="term" value="F:ATP binding"/>
    <property type="evidence" value="ECO:0007669"/>
    <property type="project" value="UniProtKB-KW"/>
</dbReference>
<dbReference type="OrthoDB" id="5979581at2759"/>
<dbReference type="InterPro" id="IPR011009">
    <property type="entry name" value="Kinase-like_dom_sf"/>
</dbReference>
<gene>
    <name evidence="10" type="ORF">G7Y89_g4511</name>
</gene>
<dbReference type="Proteomes" id="UP000566819">
    <property type="component" value="Unassembled WGS sequence"/>
</dbReference>
<dbReference type="EC" id="2.7.11.1" evidence="1"/>
<evidence type="ECO:0000256" key="8">
    <source>
        <dbReference type="ARBA" id="ARBA00048679"/>
    </source>
</evidence>
<keyword evidence="11" id="KW-1185">Reference proteome</keyword>
<evidence type="ECO:0000256" key="4">
    <source>
        <dbReference type="ARBA" id="ARBA00022741"/>
    </source>
</evidence>
<dbReference type="PANTHER" id="PTHR47634">
    <property type="entry name" value="PROTEIN KINASE DOMAIN-CONTAINING PROTEIN-RELATED"/>
    <property type="match status" value="1"/>
</dbReference>
<dbReference type="GO" id="GO:0004674">
    <property type="term" value="F:protein serine/threonine kinase activity"/>
    <property type="evidence" value="ECO:0007669"/>
    <property type="project" value="UniProtKB-KW"/>
</dbReference>
<dbReference type="AlphaFoldDB" id="A0A8H4RQR5"/>
<protein>
    <recommendedName>
        <fullName evidence="1">non-specific serine/threonine protein kinase</fullName>
        <ecNumber evidence="1">2.7.11.1</ecNumber>
    </recommendedName>
</protein>
<comment type="caution">
    <text evidence="10">The sequence shown here is derived from an EMBL/GenBank/DDBJ whole genome shotgun (WGS) entry which is preliminary data.</text>
</comment>
<evidence type="ECO:0000313" key="10">
    <source>
        <dbReference type="EMBL" id="KAF4633603.1"/>
    </source>
</evidence>
<evidence type="ECO:0000256" key="2">
    <source>
        <dbReference type="ARBA" id="ARBA00022527"/>
    </source>
</evidence>
<dbReference type="PANTHER" id="PTHR47634:SF9">
    <property type="entry name" value="PROTEIN KINASE DOMAIN-CONTAINING PROTEIN-RELATED"/>
    <property type="match status" value="1"/>
</dbReference>
<dbReference type="InterPro" id="IPR051334">
    <property type="entry name" value="SRPK"/>
</dbReference>
<evidence type="ECO:0000256" key="3">
    <source>
        <dbReference type="ARBA" id="ARBA00022679"/>
    </source>
</evidence>
<comment type="catalytic activity">
    <reaction evidence="7">
        <text>L-threonyl-[protein] + ATP = O-phospho-L-threonyl-[protein] + ADP + H(+)</text>
        <dbReference type="Rhea" id="RHEA:46608"/>
        <dbReference type="Rhea" id="RHEA-COMP:11060"/>
        <dbReference type="Rhea" id="RHEA-COMP:11605"/>
        <dbReference type="ChEBI" id="CHEBI:15378"/>
        <dbReference type="ChEBI" id="CHEBI:30013"/>
        <dbReference type="ChEBI" id="CHEBI:30616"/>
        <dbReference type="ChEBI" id="CHEBI:61977"/>
        <dbReference type="ChEBI" id="CHEBI:456216"/>
        <dbReference type="EC" id="2.7.11.1"/>
    </reaction>
</comment>
<keyword evidence="4" id="KW-0547">Nucleotide-binding</keyword>
<evidence type="ECO:0000256" key="5">
    <source>
        <dbReference type="ARBA" id="ARBA00022777"/>
    </source>
</evidence>
<reference evidence="10 11" key="1">
    <citation type="submission" date="2020-03" db="EMBL/GenBank/DDBJ databases">
        <title>Draft Genome Sequence of Cudoniella acicularis.</title>
        <authorList>
            <person name="Buettner E."/>
            <person name="Kellner H."/>
        </authorList>
    </citation>
    <scope>NUCLEOTIDE SEQUENCE [LARGE SCALE GENOMIC DNA]</scope>
    <source>
        <strain evidence="10 11">DSM 108380</strain>
    </source>
</reference>
<dbReference type="GO" id="GO:0005634">
    <property type="term" value="C:nucleus"/>
    <property type="evidence" value="ECO:0007669"/>
    <property type="project" value="TreeGrafter"/>
</dbReference>
<accession>A0A8H4RQR5</accession>
<organism evidence="10 11">
    <name type="scientific">Cudoniella acicularis</name>
    <dbReference type="NCBI Taxonomy" id="354080"/>
    <lineage>
        <taxon>Eukaryota</taxon>
        <taxon>Fungi</taxon>
        <taxon>Dikarya</taxon>
        <taxon>Ascomycota</taxon>
        <taxon>Pezizomycotina</taxon>
        <taxon>Leotiomycetes</taxon>
        <taxon>Helotiales</taxon>
        <taxon>Tricladiaceae</taxon>
        <taxon>Cudoniella</taxon>
    </lineage>
</organism>
<keyword evidence="3" id="KW-0808">Transferase</keyword>
<evidence type="ECO:0000256" key="7">
    <source>
        <dbReference type="ARBA" id="ARBA00047899"/>
    </source>
</evidence>
<evidence type="ECO:0000256" key="9">
    <source>
        <dbReference type="SAM" id="MobiDB-lite"/>
    </source>
</evidence>
<keyword evidence="5" id="KW-0418">Kinase</keyword>
<feature type="region of interest" description="Disordered" evidence="9">
    <location>
        <begin position="1"/>
        <end position="21"/>
    </location>
</feature>
<comment type="catalytic activity">
    <reaction evidence="8">
        <text>L-seryl-[protein] + ATP = O-phospho-L-seryl-[protein] + ADP + H(+)</text>
        <dbReference type="Rhea" id="RHEA:17989"/>
        <dbReference type="Rhea" id="RHEA-COMP:9863"/>
        <dbReference type="Rhea" id="RHEA-COMP:11604"/>
        <dbReference type="ChEBI" id="CHEBI:15378"/>
        <dbReference type="ChEBI" id="CHEBI:29999"/>
        <dbReference type="ChEBI" id="CHEBI:30616"/>
        <dbReference type="ChEBI" id="CHEBI:83421"/>
        <dbReference type="ChEBI" id="CHEBI:456216"/>
        <dbReference type="EC" id="2.7.11.1"/>
    </reaction>
</comment>
<dbReference type="GO" id="GO:0050684">
    <property type="term" value="P:regulation of mRNA processing"/>
    <property type="evidence" value="ECO:0007669"/>
    <property type="project" value="TreeGrafter"/>
</dbReference>
<dbReference type="EMBL" id="JAAMPI010000246">
    <property type="protein sequence ID" value="KAF4633603.1"/>
    <property type="molecule type" value="Genomic_DNA"/>
</dbReference>
<dbReference type="GO" id="GO:0005737">
    <property type="term" value="C:cytoplasm"/>
    <property type="evidence" value="ECO:0007669"/>
    <property type="project" value="TreeGrafter"/>
</dbReference>
<dbReference type="Gene3D" id="3.30.200.20">
    <property type="entry name" value="Phosphorylase Kinase, domain 1"/>
    <property type="match status" value="1"/>
</dbReference>
<dbReference type="SUPFAM" id="SSF56112">
    <property type="entry name" value="Protein kinase-like (PK-like)"/>
    <property type="match status" value="1"/>
</dbReference>
<evidence type="ECO:0000313" key="11">
    <source>
        <dbReference type="Proteomes" id="UP000566819"/>
    </source>
</evidence>
<proteinExistence type="predicted"/>
<evidence type="ECO:0000256" key="6">
    <source>
        <dbReference type="ARBA" id="ARBA00022840"/>
    </source>
</evidence>
<dbReference type="GO" id="GO:0000245">
    <property type="term" value="P:spliceosomal complex assembly"/>
    <property type="evidence" value="ECO:0007669"/>
    <property type="project" value="TreeGrafter"/>
</dbReference>
<name>A0A8H4RQR5_9HELO</name>